<feature type="region of interest" description="Disordered" evidence="1">
    <location>
        <begin position="129"/>
        <end position="171"/>
    </location>
</feature>
<sequence length="468" mass="50953">MPFPATPFRLPRNASARRNAGPQFASTPRFLLSQNATPADDDHDVIDDTESRLTRPATYTPVPPAATRARRRDAIDDFDNADDMNDGFVRMGDRNGLPGDAIESSPPEQAEGTGVLDADFDALFAPTREGHKRRRMDRGTPCTSTKLTQFNPISSSPPQTADMPPNHVDTPVVRRESPAIWEMGTQRTPGPSARPIAPSISTPGDMKTPFRGRPRFMFSSAAKPPSSQSAPKFKPSTPAISPPERRKPTFVLPRSPSPNPDAEDIPAPFSPTSRTLSRRGRKRGAVSYVPGGMAAQLRSWVLEMGAKREQLPKPTLIQSTESESKMPSSEALAKFLVAARVTGITHFRTASCGSIAFLRAEPVVKQQVQDIDVADYLNILIMGPPRSKPDFSQSPSDLIPQNGDLIGIHRGLTWTLRLGSLPGQVEDHNGSTHPALPDAIPVNEENVGAKEPWLVAMEWDLVHVPSKS</sequence>
<accession>A0A9W9QEP6</accession>
<dbReference type="Proteomes" id="UP001147695">
    <property type="component" value="Unassembled WGS sequence"/>
</dbReference>
<feature type="compositionally biased region" description="Low complexity" evidence="1">
    <location>
        <begin position="218"/>
        <end position="236"/>
    </location>
</feature>
<evidence type="ECO:0000256" key="1">
    <source>
        <dbReference type="SAM" id="MobiDB-lite"/>
    </source>
</evidence>
<name>A0A9W9QEP6_PENBR</name>
<dbReference type="AlphaFoldDB" id="A0A9W9QEP6"/>
<gene>
    <name evidence="2" type="ORF">N7452_007060</name>
</gene>
<evidence type="ECO:0000313" key="2">
    <source>
        <dbReference type="EMBL" id="KAJ5334657.1"/>
    </source>
</evidence>
<organism evidence="2 3">
    <name type="scientific">Penicillium brevicompactum</name>
    <dbReference type="NCBI Taxonomy" id="5074"/>
    <lineage>
        <taxon>Eukaryota</taxon>
        <taxon>Fungi</taxon>
        <taxon>Dikarya</taxon>
        <taxon>Ascomycota</taxon>
        <taxon>Pezizomycotina</taxon>
        <taxon>Eurotiomycetes</taxon>
        <taxon>Eurotiomycetidae</taxon>
        <taxon>Eurotiales</taxon>
        <taxon>Aspergillaceae</taxon>
        <taxon>Penicillium</taxon>
    </lineage>
</organism>
<feature type="compositionally biased region" description="Acidic residues" evidence="1">
    <location>
        <begin position="39"/>
        <end position="48"/>
    </location>
</feature>
<feature type="compositionally biased region" description="Polar residues" evidence="1">
    <location>
        <begin position="141"/>
        <end position="159"/>
    </location>
</feature>
<reference evidence="2" key="1">
    <citation type="submission" date="2022-12" db="EMBL/GenBank/DDBJ databases">
        <authorList>
            <person name="Petersen C."/>
        </authorList>
    </citation>
    <scope>NUCLEOTIDE SEQUENCE</scope>
    <source>
        <strain evidence="2">IBT 35673</strain>
    </source>
</reference>
<reference evidence="2" key="2">
    <citation type="journal article" date="2023" name="IMA Fungus">
        <title>Comparative genomic study of the Penicillium genus elucidates a diverse pangenome and 15 lateral gene transfer events.</title>
        <authorList>
            <person name="Petersen C."/>
            <person name="Sorensen T."/>
            <person name="Nielsen M.R."/>
            <person name="Sondergaard T.E."/>
            <person name="Sorensen J.L."/>
            <person name="Fitzpatrick D.A."/>
            <person name="Frisvad J.C."/>
            <person name="Nielsen K.L."/>
        </authorList>
    </citation>
    <scope>NUCLEOTIDE SEQUENCE</scope>
    <source>
        <strain evidence="2">IBT 35673</strain>
    </source>
</reference>
<proteinExistence type="predicted"/>
<evidence type="ECO:0000313" key="3">
    <source>
        <dbReference type="Proteomes" id="UP001147695"/>
    </source>
</evidence>
<protein>
    <submittedName>
        <fullName evidence="2">Uncharacterized protein</fullName>
    </submittedName>
</protein>
<comment type="caution">
    <text evidence="2">The sequence shown here is derived from an EMBL/GenBank/DDBJ whole genome shotgun (WGS) entry which is preliminary data.</text>
</comment>
<feature type="region of interest" description="Disordered" evidence="1">
    <location>
        <begin position="183"/>
        <end position="283"/>
    </location>
</feature>
<dbReference type="EMBL" id="JAPZBQ010000004">
    <property type="protein sequence ID" value="KAJ5334657.1"/>
    <property type="molecule type" value="Genomic_DNA"/>
</dbReference>
<feature type="region of interest" description="Disordered" evidence="1">
    <location>
        <begin position="1"/>
        <end position="63"/>
    </location>
</feature>